<accession>A0ABR1CKK0</accession>
<sequence>MRRLRIHGSPCHVEGNGSTILLRIRMNDDLSVDRESNESTDVSVNFKSRGVDREFRKIERCSNRRRALFLIRLNIADILH</sequence>
<organism evidence="1 2">
    <name type="scientific">Necator americanus</name>
    <name type="common">Human hookworm</name>
    <dbReference type="NCBI Taxonomy" id="51031"/>
    <lineage>
        <taxon>Eukaryota</taxon>
        <taxon>Metazoa</taxon>
        <taxon>Ecdysozoa</taxon>
        <taxon>Nematoda</taxon>
        <taxon>Chromadorea</taxon>
        <taxon>Rhabditida</taxon>
        <taxon>Rhabditina</taxon>
        <taxon>Rhabditomorpha</taxon>
        <taxon>Strongyloidea</taxon>
        <taxon>Ancylostomatidae</taxon>
        <taxon>Bunostominae</taxon>
        <taxon>Necator</taxon>
    </lineage>
</organism>
<protein>
    <submittedName>
        <fullName evidence="1">Uncharacterized protein</fullName>
    </submittedName>
</protein>
<proteinExistence type="predicted"/>
<keyword evidence="2" id="KW-1185">Reference proteome</keyword>
<name>A0ABR1CKK0_NECAM</name>
<evidence type="ECO:0000313" key="1">
    <source>
        <dbReference type="EMBL" id="KAK6738625.1"/>
    </source>
</evidence>
<dbReference type="EMBL" id="JAVFWL010000002">
    <property type="protein sequence ID" value="KAK6738625.1"/>
    <property type="molecule type" value="Genomic_DNA"/>
</dbReference>
<reference evidence="1 2" key="1">
    <citation type="submission" date="2023-08" db="EMBL/GenBank/DDBJ databases">
        <title>A Necator americanus chromosomal reference genome.</title>
        <authorList>
            <person name="Ilik V."/>
            <person name="Petrzelkova K.J."/>
            <person name="Pardy F."/>
            <person name="Fuh T."/>
            <person name="Niatou-Singa F.S."/>
            <person name="Gouil Q."/>
            <person name="Baker L."/>
            <person name="Ritchie M.E."/>
            <person name="Jex A.R."/>
            <person name="Gazzola D."/>
            <person name="Li H."/>
            <person name="Toshio Fujiwara R."/>
            <person name="Zhan B."/>
            <person name="Aroian R.V."/>
            <person name="Pafco B."/>
            <person name="Schwarz E.M."/>
        </authorList>
    </citation>
    <scope>NUCLEOTIDE SEQUENCE [LARGE SCALE GENOMIC DNA]</scope>
    <source>
        <strain evidence="1 2">Aroian</strain>
        <tissue evidence="1">Whole animal</tissue>
    </source>
</reference>
<comment type="caution">
    <text evidence="1">The sequence shown here is derived from an EMBL/GenBank/DDBJ whole genome shotgun (WGS) entry which is preliminary data.</text>
</comment>
<gene>
    <name evidence="1" type="primary">Necator_chrII.g8420</name>
    <name evidence="1" type="ORF">RB195_020626</name>
</gene>
<evidence type="ECO:0000313" key="2">
    <source>
        <dbReference type="Proteomes" id="UP001303046"/>
    </source>
</evidence>
<dbReference type="Proteomes" id="UP001303046">
    <property type="component" value="Unassembled WGS sequence"/>
</dbReference>